<protein>
    <submittedName>
        <fullName evidence="1">Uncharacterized protein</fullName>
    </submittedName>
</protein>
<gene>
    <name evidence="1" type="ORF">AWB85_21815</name>
</gene>
<dbReference type="EMBL" id="LQYE01000007">
    <property type="protein sequence ID" value="OAT69401.1"/>
    <property type="molecule type" value="Genomic_DNA"/>
</dbReference>
<reference evidence="1 2" key="1">
    <citation type="submission" date="2016-01" db="EMBL/GenBank/DDBJ databases">
        <title>Mycobacterium immunogenum strain CD11_6 genome sequencing and assembly.</title>
        <authorList>
            <person name="Kaur G."/>
            <person name="Nair G.R."/>
            <person name="Mayilraj S."/>
        </authorList>
    </citation>
    <scope>NUCLEOTIDE SEQUENCE [LARGE SCALE GENOMIC DNA]</scope>
    <source>
        <strain evidence="1 2">CD11-6</strain>
    </source>
</reference>
<accession>A0A179VEF5</accession>
<evidence type="ECO:0000313" key="2">
    <source>
        <dbReference type="Proteomes" id="UP000186919"/>
    </source>
</evidence>
<dbReference type="AlphaFoldDB" id="A0A179VEF5"/>
<name>A0A179VEF5_9MYCO</name>
<dbReference type="Proteomes" id="UP000186919">
    <property type="component" value="Unassembled WGS sequence"/>
</dbReference>
<organism evidence="1 2">
    <name type="scientific">Mycobacteroides immunogenum</name>
    <dbReference type="NCBI Taxonomy" id="83262"/>
    <lineage>
        <taxon>Bacteria</taxon>
        <taxon>Bacillati</taxon>
        <taxon>Actinomycetota</taxon>
        <taxon>Actinomycetes</taxon>
        <taxon>Mycobacteriales</taxon>
        <taxon>Mycobacteriaceae</taxon>
        <taxon>Mycobacteroides</taxon>
    </lineage>
</organism>
<proteinExistence type="predicted"/>
<evidence type="ECO:0000313" key="1">
    <source>
        <dbReference type="EMBL" id="OAT69401.1"/>
    </source>
</evidence>
<sequence length="127" mass="13997">MVRCTIGGRLKRPDRLEIPSADLCSQPASIRIRRVVVMSRSQQHASLARRVFPTAMLRPVDPSQWRAIAATMARKRLAPTLKRARAARPSGVAAQAVTRLSQRTRDTMGTLAGTGAWSRIQAVSEPR</sequence>
<comment type="caution">
    <text evidence="1">The sequence shown here is derived from an EMBL/GenBank/DDBJ whole genome shotgun (WGS) entry which is preliminary data.</text>
</comment>